<dbReference type="InterPro" id="IPR002048">
    <property type="entry name" value="EF_hand_dom"/>
</dbReference>
<sequence>MATQPRPDLPFAAPPASESHVPPRHVGVGTRQMFAPEAQTAEELIQGVASRNVGRWMIAIVLVGLIGLVCPFLAMQKRMLPKHIAKVLGRLYFWPTIGLTLLRSWRDGRGLWCQVDDTVLLGVAPLAILQHPEQLQALGVRGVVNLCDEYCGPQASYDRMEITQLRLPTVDHYEPSLEDLLKAVEFIDKFKQLGHKVYVHCKAGHGRAAAVALSWMIFTNKAYGEEAVRQLNANLAQKRRVRGSLYRQANIRAFMAKLGSTGPELVASEDTSDGLDRELRRRQPAANEVVGILYSRPADDNSISFNDFMGATLQQDQCQVGMLRAAFRIFDQDADGCISAQDIKQVFCYSLSVPLGRHELFRSFDE</sequence>
<dbReference type="PANTHER" id="PTHR46274">
    <property type="entry name" value="PHOSPHATIDYLINOSITOL PHOSPHATASE"/>
    <property type="match status" value="1"/>
</dbReference>
<dbReference type="PROSITE" id="PS50222">
    <property type="entry name" value="EF_HAND_2"/>
    <property type="match status" value="1"/>
</dbReference>
<dbReference type="AlphaFoldDB" id="A0A812KE29"/>
<gene>
    <name evidence="7" type="primary">PTPMT1</name>
    <name evidence="7" type="ORF">SNEC2469_LOCUS3316</name>
</gene>
<feature type="domain" description="EF-hand" evidence="6">
    <location>
        <begin position="318"/>
        <end position="353"/>
    </location>
</feature>
<dbReference type="PANTHER" id="PTHR46274:SF6">
    <property type="entry name" value="TYR_PHOSPHATASE_2 DOMAIN-CONTAINING PROTEIN"/>
    <property type="match status" value="1"/>
</dbReference>
<comment type="caution">
    <text evidence="7">The sequence shown here is derived from an EMBL/GenBank/DDBJ whole genome shotgun (WGS) entry which is preliminary data.</text>
</comment>
<evidence type="ECO:0000256" key="3">
    <source>
        <dbReference type="SAM" id="Phobius"/>
    </source>
</evidence>
<dbReference type="EMBL" id="CAJNJA010007687">
    <property type="protein sequence ID" value="CAE7227678.1"/>
    <property type="molecule type" value="Genomic_DNA"/>
</dbReference>
<evidence type="ECO:0000259" key="6">
    <source>
        <dbReference type="PROSITE" id="PS50222"/>
    </source>
</evidence>
<dbReference type="InterPro" id="IPR020422">
    <property type="entry name" value="TYR_PHOSPHATASE_DUAL_dom"/>
</dbReference>
<evidence type="ECO:0000256" key="1">
    <source>
        <dbReference type="ARBA" id="ARBA00022837"/>
    </source>
</evidence>
<feature type="transmembrane region" description="Helical" evidence="3">
    <location>
        <begin position="56"/>
        <end position="75"/>
    </location>
</feature>
<dbReference type="InterPro" id="IPR029021">
    <property type="entry name" value="Prot-tyrosine_phosphatase-like"/>
</dbReference>
<dbReference type="InterPro" id="IPR011992">
    <property type="entry name" value="EF-hand-dom_pair"/>
</dbReference>
<dbReference type="PROSITE" id="PS50054">
    <property type="entry name" value="TYR_PHOSPHATASE_DUAL"/>
    <property type="match status" value="1"/>
</dbReference>
<dbReference type="Pfam" id="PF13405">
    <property type="entry name" value="EF-hand_6"/>
    <property type="match status" value="1"/>
</dbReference>
<dbReference type="InterPro" id="IPR000340">
    <property type="entry name" value="Dual-sp_phosphatase_cat-dom"/>
</dbReference>
<dbReference type="Gene3D" id="3.90.190.10">
    <property type="entry name" value="Protein tyrosine phosphatase superfamily"/>
    <property type="match status" value="1"/>
</dbReference>
<dbReference type="Pfam" id="PF00782">
    <property type="entry name" value="DSPc"/>
    <property type="match status" value="1"/>
</dbReference>
<dbReference type="Proteomes" id="UP000601435">
    <property type="component" value="Unassembled WGS sequence"/>
</dbReference>
<dbReference type="PROSITE" id="PS00018">
    <property type="entry name" value="EF_HAND_1"/>
    <property type="match status" value="1"/>
</dbReference>
<feature type="domain" description="Tyrosine-protein phosphatase" evidence="4">
    <location>
        <begin position="111"/>
        <end position="258"/>
    </location>
</feature>
<evidence type="ECO:0000313" key="7">
    <source>
        <dbReference type="EMBL" id="CAE7227678.1"/>
    </source>
</evidence>
<dbReference type="Gene3D" id="1.10.238.10">
    <property type="entry name" value="EF-hand"/>
    <property type="match status" value="2"/>
</dbReference>
<feature type="domain" description="Tyrosine specific protein phosphatases" evidence="5">
    <location>
        <begin position="178"/>
        <end position="253"/>
    </location>
</feature>
<feature type="region of interest" description="Disordered" evidence="2">
    <location>
        <begin position="1"/>
        <end position="22"/>
    </location>
</feature>
<dbReference type="OrthoDB" id="273181at2759"/>
<keyword evidence="3" id="KW-0472">Membrane</keyword>
<name>A0A812KE29_9DINO</name>
<accession>A0A812KE29</accession>
<proteinExistence type="predicted"/>
<keyword evidence="3" id="KW-1133">Transmembrane helix</keyword>
<dbReference type="SUPFAM" id="SSF52799">
    <property type="entry name" value="(Phosphotyrosine protein) phosphatases II"/>
    <property type="match status" value="1"/>
</dbReference>
<dbReference type="SUPFAM" id="SSF47473">
    <property type="entry name" value="EF-hand"/>
    <property type="match status" value="1"/>
</dbReference>
<dbReference type="GO" id="GO:0005509">
    <property type="term" value="F:calcium ion binding"/>
    <property type="evidence" value="ECO:0007669"/>
    <property type="project" value="InterPro"/>
</dbReference>
<keyword evidence="3" id="KW-0812">Transmembrane</keyword>
<protein>
    <submittedName>
        <fullName evidence="7">PTPMT1 protein</fullName>
    </submittedName>
</protein>
<evidence type="ECO:0000259" key="5">
    <source>
        <dbReference type="PROSITE" id="PS50056"/>
    </source>
</evidence>
<reference evidence="7" key="1">
    <citation type="submission" date="2021-02" db="EMBL/GenBank/DDBJ databases">
        <authorList>
            <person name="Dougan E. K."/>
            <person name="Rhodes N."/>
            <person name="Thang M."/>
            <person name="Chan C."/>
        </authorList>
    </citation>
    <scope>NUCLEOTIDE SEQUENCE</scope>
</reference>
<organism evidence="7 8">
    <name type="scientific">Symbiodinium necroappetens</name>
    <dbReference type="NCBI Taxonomy" id="1628268"/>
    <lineage>
        <taxon>Eukaryota</taxon>
        <taxon>Sar</taxon>
        <taxon>Alveolata</taxon>
        <taxon>Dinophyceae</taxon>
        <taxon>Suessiales</taxon>
        <taxon>Symbiodiniaceae</taxon>
        <taxon>Symbiodinium</taxon>
    </lineage>
</organism>
<dbReference type="InterPro" id="IPR018247">
    <property type="entry name" value="EF_Hand_1_Ca_BS"/>
</dbReference>
<evidence type="ECO:0000259" key="4">
    <source>
        <dbReference type="PROSITE" id="PS50054"/>
    </source>
</evidence>
<dbReference type="PROSITE" id="PS50056">
    <property type="entry name" value="TYR_PHOSPHATASE_2"/>
    <property type="match status" value="1"/>
</dbReference>
<keyword evidence="8" id="KW-1185">Reference proteome</keyword>
<dbReference type="SMART" id="SM00195">
    <property type="entry name" value="DSPc"/>
    <property type="match status" value="1"/>
</dbReference>
<evidence type="ECO:0000256" key="2">
    <source>
        <dbReference type="SAM" id="MobiDB-lite"/>
    </source>
</evidence>
<dbReference type="InterPro" id="IPR000387">
    <property type="entry name" value="Tyr_Pase_dom"/>
</dbReference>
<keyword evidence="1" id="KW-0106">Calcium</keyword>
<evidence type="ECO:0000313" key="8">
    <source>
        <dbReference type="Proteomes" id="UP000601435"/>
    </source>
</evidence>